<protein>
    <recommendedName>
        <fullName evidence="2">Integrase, catalytic region, zinc finger, CCHC-type, peptidase aspartic, catalytic</fullName>
    </recommendedName>
</protein>
<dbReference type="AlphaFoldDB" id="A0A6L2M798"/>
<sequence length="401" mass="45495">MLLMQAQENKVALDEEQLLFPAADDCDALDYDVDEAPTAQTMFMANLSSADHVYDEAGPSYDSDILSEVHDHDHYQDAVCEHHEEHAMHDNVQLNRIVDSYADYTSDSNIILYDQYVKDNAVPGVHSNEQVELYERRAMFELTEREQKINEQLRIVITDRNFKEETLKKELHSIKLQLASTINHNKLMVAIGYKNPLCLTRARQVWPALYNGHEIIKDNHVPAIVHNTKDTLEIAKMTRRKMNENKKDQECVNHKTIASRPIKALTVYPPNTPATLVPRVLPKKSQVKIHIFTLIQLFLEFDKTYKKELHQLGSLKGKGVLNKPRNVISKSISSILVDTLPNFIPKDFYTSLVDIPGPMVRYLWGFVAGVVEREWRVVGVAGNVGEGGSKVNSNLIVGGQG</sequence>
<gene>
    <name evidence="1" type="ORF">Tci_041779</name>
</gene>
<reference evidence="1" key="1">
    <citation type="journal article" date="2019" name="Sci. Rep.">
        <title>Draft genome of Tanacetum cinerariifolium, the natural source of mosquito coil.</title>
        <authorList>
            <person name="Yamashiro T."/>
            <person name="Shiraishi A."/>
            <person name="Satake H."/>
            <person name="Nakayama K."/>
        </authorList>
    </citation>
    <scope>NUCLEOTIDE SEQUENCE</scope>
</reference>
<accession>A0A6L2M798</accession>
<evidence type="ECO:0008006" key="2">
    <source>
        <dbReference type="Google" id="ProtNLM"/>
    </source>
</evidence>
<proteinExistence type="predicted"/>
<name>A0A6L2M798_TANCI</name>
<dbReference type="EMBL" id="BKCJ010006002">
    <property type="protein sequence ID" value="GEU69801.1"/>
    <property type="molecule type" value="Genomic_DNA"/>
</dbReference>
<comment type="caution">
    <text evidence="1">The sequence shown here is derived from an EMBL/GenBank/DDBJ whole genome shotgun (WGS) entry which is preliminary data.</text>
</comment>
<evidence type="ECO:0000313" key="1">
    <source>
        <dbReference type="EMBL" id="GEU69801.1"/>
    </source>
</evidence>
<organism evidence="1">
    <name type="scientific">Tanacetum cinerariifolium</name>
    <name type="common">Dalmatian daisy</name>
    <name type="synonym">Chrysanthemum cinerariifolium</name>
    <dbReference type="NCBI Taxonomy" id="118510"/>
    <lineage>
        <taxon>Eukaryota</taxon>
        <taxon>Viridiplantae</taxon>
        <taxon>Streptophyta</taxon>
        <taxon>Embryophyta</taxon>
        <taxon>Tracheophyta</taxon>
        <taxon>Spermatophyta</taxon>
        <taxon>Magnoliopsida</taxon>
        <taxon>eudicotyledons</taxon>
        <taxon>Gunneridae</taxon>
        <taxon>Pentapetalae</taxon>
        <taxon>asterids</taxon>
        <taxon>campanulids</taxon>
        <taxon>Asterales</taxon>
        <taxon>Asteraceae</taxon>
        <taxon>Asteroideae</taxon>
        <taxon>Anthemideae</taxon>
        <taxon>Anthemidinae</taxon>
        <taxon>Tanacetum</taxon>
    </lineage>
</organism>